<name>A0A9D2MPJ4_9FIRM</name>
<evidence type="ECO:0008006" key="4">
    <source>
        <dbReference type="Google" id="ProtNLM"/>
    </source>
</evidence>
<organism evidence="2 3">
    <name type="scientific">Candidatus Flavonifractor intestinigallinarum</name>
    <dbReference type="NCBI Taxonomy" id="2838586"/>
    <lineage>
        <taxon>Bacteria</taxon>
        <taxon>Bacillati</taxon>
        <taxon>Bacillota</taxon>
        <taxon>Clostridia</taxon>
        <taxon>Eubacteriales</taxon>
        <taxon>Oscillospiraceae</taxon>
        <taxon>Flavonifractor</taxon>
    </lineage>
</organism>
<evidence type="ECO:0000256" key="1">
    <source>
        <dbReference type="SAM" id="Phobius"/>
    </source>
</evidence>
<evidence type="ECO:0000313" key="2">
    <source>
        <dbReference type="EMBL" id="HJB81343.1"/>
    </source>
</evidence>
<dbReference type="PANTHER" id="PTHR37804:SF1">
    <property type="entry name" value="CDAA REGULATORY PROTEIN CDAR"/>
    <property type="match status" value="1"/>
</dbReference>
<dbReference type="Gene3D" id="2.170.120.30">
    <property type="match status" value="2"/>
</dbReference>
<dbReference type="InterPro" id="IPR053154">
    <property type="entry name" value="c-di-AMP_regulator"/>
</dbReference>
<accession>A0A9D2MPJ4</accession>
<dbReference type="Proteomes" id="UP000823921">
    <property type="component" value="Unassembled WGS sequence"/>
</dbReference>
<proteinExistence type="predicted"/>
<feature type="transmembrane region" description="Helical" evidence="1">
    <location>
        <begin position="10"/>
        <end position="27"/>
    </location>
</feature>
<dbReference type="PANTHER" id="PTHR37804">
    <property type="entry name" value="CDAA REGULATORY PROTEIN CDAR"/>
    <property type="match status" value="1"/>
</dbReference>
<comment type="caution">
    <text evidence="2">The sequence shown here is derived from an EMBL/GenBank/DDBJ whole genome shotgun (WGS) entry which is preliminary data.</text>
</comment>
<dbReference type="Gene3D" id="2.170.120.40">
    <property type="entry name" value="YbbR-like domain"/>
    <property type="match status" value="2"/>
</dbReference>
<keyword evidence="1" id="KW-0812">Transmembrane</keyword>
<sequence length="414" mass="44642">MVRKITDSKWFYILVSLLLAFALWIYVGKEANPITTGTVRSVQVVFSGMDVLEERGLMISEGAEQTVSLNIQARRDVFNRLSQGDVTVTIDVSSITEPGEQSIPITTRLISYPRSITSTDAIDLRYTSPATVDFTVSRWTEKDVPVQAVFEGSVAEGYQRGEFSITPETITISGQEELVDQVQYAQVTVSQQELTSTYSEQCPVTLIDPNGNPVTGANIQAQPETVLVTLPVEILKEVPLTVNLIDGGGATADNAKVTFSPTDTIMVSGDQADVEGLKEISLGDIKLADVYGTNVFTKEIELSPELTNVSGITEVNVTVTIQGLATRTMKVDNIEIINTPAGYEAEAITKSCSVLIRGPEDEVNEITESQLRIVADLSNTDPSTGSRTVPVKVYLDGSSSVGVVGEYAISVSLT</sequence>
<protein>
    <recommendedName>
        <fullName evidence="4">YbbR-like protein</fullName>
    </recommendedName>
</protein>
<dbReference type="Pfam" id="PF07949">
    <property type="entry name" value="YbbR"/>
    <property type="match status" value="3"/>
</dbReference>
<gene>
    <name evidence="2" type="ORF">H9712_10165</name>
</gene>
<reference evidence="2" key="1">
    <citation type="journal article" date="2021" name="PeerJ">
        <title>Extensive microbial diversity within the chicken gut microbiome revealed by metagenomics and culture.</title>
        <authorList>
            <person name="Gilroy R."/>
            <person name="Ravi A."/>
            <person name="Getino M."/>
            <person name="Pursley I."/>
            <person name="Horton D.L."/>
            <person name="Alikhan N.F."/>
            <person name="Baker D."/>
            <person name="Gharbi K."/>
            <person name="Hall N."/>
            <person name="Watson M."/>
            <person name="Adriaenssens E.M."/>
            <person name="Foster-Nyarko E."/>
            <person name="Jarju S."/>
            <person name="Secka A."/>
            <person name="Antonio M."/>
            <person name="Oren A."/>
            <person name="Chaudhuri R.R."/>
            <person name="La Ragione R."/>
            <person name="Hildebrand F."/>
            <person name="Pallen M.J."/>
        </authorList>
    </citation>
    <scope>NUCLEOTIDE SEQUENCE</scope>
    <source>
        <strain evidence="2">CHK192-8294</strain>
    </source>
</reference>
<reference evidence="2" key="2">
    <citation type="submission" date="2021-04" db="EMBL/GenBank/DDBJ databases">
        <authorList>
            <person name="Gilroy R."/>
        </authorList>
    </citation>
    <scope>NUCLEOTIDE SEQUENCE</scope>
    <source>
        <strain evidence="2">CHK192-8294</strain>
    </source>
</reference>
<dbReference type="InterPro" id="IPR012505">
    <property type="entry name" value="YbbR"/>
</dbReference>
<keyword evidence="1" id="KW-1133">Transmembrane helix</keyword>
<dbReference type="EMBL" id="DWXO01000094">
    <property type="protein sequence ID" value="HJB81343.1"/>
    <property type="molecule type" value="Genomic_DNA"/>
</dbReference>
<keyword evidence="1" id="KW-0472">Membrane</keyword>
<evidence type="ECO:0000313" key="3">
    <source>
        <dbReference type="Proteomes" id="UP000823921"/>
    </source>
</evidence>
<dbReference type="AlphaFoldDB" id="A0A9D2MPJ4"/>